<evidence type="ECO:0000313" key="1">
    <source>
        <dbReference type="EMBL" id="RYB90995.1"/>
    </source>
</evidence>
<dbReference type="EMBL" id="SDWT01000003">
    <property type="protein sequence ID" value="RYB90995.1"/>
    <property type="molecule type" value="Genomic_DNA"/>
</dbReference>
<accession>A0A4Q2RT46</accession>
<keyword evidence="2" id="KW-1185">Reference proteome</keyword>
<sequence>MTDEPQMYINALADGGPIHGGSINFAAPPPGAGVMRGAGFLINVDDTQHEYTLRFLDGPPFQKWEYRGVTVEMPADIVDR</sequence>
<evidence type="ECO:0000313" key="2">
    <source>
        <dbReference type="Proteomes" id="UP000294071"/>
    </source>
</evidence>
<dbReference type="AlphaFoldDB" id="A0A4Q2RT46"/>
<dbReference type="Proteomes" id="UP000294071">
    <property type="component" value="Unassembled WGS sequence"/>
</dbReference>
<proteinExistence type="predicted"/>
<gene>
    <name evidence="1" type="ORF">EUA93_18850</name>
</gene>
<name>A0A4Q2RT46_9ACTN</name>
<protein>
    <submittedName>
        <fullName evidence="1">Uncharacterized protein</fullName>
    </submittedName>
</protein>
<reference evidence="1 2" key="1">
    <citation type="submission" date="2019-01" db="EMBL/GenBank/DDBJ databases">
        <title>Novel species of Nocardioides.</title>
        <authorList>
            <person name="Liu Q."/>
            <person name="Xin Y.-H."/>
        </authorList>
    </citation>
    <scope>NUCLEOTIDE SEQUENCE [LARGE SCALE GENOMIC DNA]</scope>
    <source>
        <strain evidence="1 2">CGMCC 4.6882</strain>
    </source>
</reference>
<comment type="caution">
    <text evidence="1">The sequence shown here is derived from an EMBL/GenBank/DDBJ whole genome shotgun (WGS) entry which is preliminary data.</text>
</comment>
<organism evidence="1 2">
    <name type="scientific">Nocardioides oleivorans</name>
    <dbReference type="NCBI Taxonomy" id="273676"/>
    <lineage>
        <taxon>Bacteria</taxon>
        <taxon>Bacillati</taxon>
        <taxon>Actinomycetota</taxon>
        <taxon>Actinomycetes</taxon>
        <taxon>Propionibacteriales</taxon>
        <taxon>Nocardioidaceae</taxon>
        <taxon>Nocardioides</taxon>
    </lineage>
</organism>
<dbReference type="RefSeq" id="WP_129401893.1">
    <property type="nucleotide sequence ID" value="NZ_SDWT01000003.1"/>
</dbReference>